<comment type="caution">
    <text evidence="1">The sequence shown here is derived from an EMBL/GenBank/DDBJ whole genome shotgun (WGS) entry which is preliminary data.</text>
</comment>
<dbReference type="VEuPathDB" id="MicrosporidiaDB:DI09_27p80"/>
<dbReference type="EMBL" id="JMKJ01000199">
    <property type="protein sequence ID" value="KGG51769.1"/>
    <property type="molecule type" value="Genomic_DNA"/>
</dbReference>
<dbReference type="HOGENOM" id="CLU_2320930_0_0_1"/>
<evidence type="ECO:0000313" key="1">
    <source>
        <dbReference type="EMBL" id="KGG51769.1"/>
    </source>
</evidence>
<dbReference type="Proteomes" id="UP000029725">
    <property type="component" value="Unassembled WGS sequence"/>
</dbReference>
<protein>
    <submittedName>
        <fullName evidence="1">Uncharacterized protein</fullName>
    </submittedName>
</protein>
<gene>
    <name evidence="1" type="ORF">DI09_27p80</name>
</gene>
<organism evidence="1 2">
    <name type="scientific">Mitosporidium daphniae</name>
    <dbReference type="NCBI Taxonomy" id="1485682"/>
    <lineage>
        <taxon>Eukaryota</taxon>
        <taxon>Fungi</taxon>
        <taxon>Fungi incertae sedis</taxon>
        <taxon>Microsporidia</taxon>
        <taxon>Mitosporidium</taxon>
    </lineage>
</organism>
<name>A0A098VSJ2_9MICR</name>
<accession>A0A098VSJ2</accession>
<sequence>MTWRLMISSSWELAAEMPRRAPWPSCPLVPDPKSRSAVDVGSFAPNNTRGNEYSWSRWSMGTIDLDRPKRPTYHQETKDDPVQNKPLAIMFEDVRGSVE</sequence>
<proteinExistence type="predicted"/>
<dbReference type="RefSeq" id="XP_013238221.1">
    <property type="nucleotide sequence ID" value="XM_013382767.1"/>
</dbReference>
<keyword evidence="2" id="KW-1185">Reference proteome</keyword>
<evidence type="ECO:0000313" key="2">
    <source>
        <dbReference type="Proteomes" id="UP000029725"/>
    </source>
</evidence>
<reference evidence="1 2" key="1">
    <citation type="submission" date="2014-04" db="EMBL/GenBank/DDBJ databases">
        <title>A new species of microsporidia sheds light on the evolution of extreme parasitism.</title>
        <authorList>
            <person name="Haag K.L."/>
            <person name="James T.Y."/>
            <person name="Larsson R."/>
            <person name="Schaer T.M."/>
            <person name="Refardt D."/>
            <person name="Pombert J.-F."/>
            <person name="Ebert D."/>
        </authorList>
    </citation>
    <scope>NUCLEOTIDE SEQUENCE [LARGE SCALE GENOMIC DNA]</scope>
    <source>
        <strain evidence="1 2">UGP3</strain>
        <tissue evidence="1">Spores</tissue>
    </source>
</reference>
<dbReference type="AlphaFoldDB" id="A0A098VSJ2"/>
<dbReference type="GeneID" id="25259351"/>